<evidence type="ECO:0000313" key="9">
    <source>
        <dbReference type="EMBL" id="MBC5636735.1"/>
    </source>
</evidence>
<feature type="domain" description="Major facilitator superfamily (MFS) profile" evidence="8">
    <location>
        <begin position="7"/>
        <end position="405"/>
    </location>
</feature>
<feature type="transmembrane region" description="Helical" evidence="7">
    <location>
        <begin position="349"/>
        <end position="371"/>
    </location>
</feature>
<feature type="transmembrane region" description="Helical" evidence="7">
    <location>
        <begin position="222"/>
        <end position="241"/>
    </location>
</feature>
<dbReference type="Gene3D" id="1.20.1250.20">
    <property type="entry name" value="MFS general substrate transporter like domains"/>
    <property type="match status" value="1"/>
</dbReference>
<keyword evidence="4 7" id="KW-0812">Transmembrane</keyword>
<dbReference type="SUPFAM" id="SSF103473">
    <property type="entry name" value="MFS general substrate transporter"/>
    <property type="match status" value="1"/>
</dbReference>
<comment type="subcellular location">
    <subcellularLocation>
        <location evidence="1">Cell membrane</location>
        <topology evidence="1">Multi-pass membrane protein</topology>
    </subcellularLocation>
</comment>
<dbReference type="GO" id="GO:0022857">
    <property type="term" value="F:transmembrane transporter activity"/>
    <property type="evidence" value="ECO:0007669"/>
    <property type="project" value="InterPro"/>
</dbReference>
<dbReference type="EMBL" id="JACOOL010000005">
    <property type="protein sequence ID" value="MBC5636735.1"/>
    <property type="molecule type" value="Genomic_DNA"/>
</dbReference>
<proteinExistence type="predicted"/>
<evidence type="ECO:0000256" key="5">
    <source>
        <dbReference type="ARBA" id="ARBA00022989"/>
    </source>
</evidence>
<feature type="transmembrane region" description="Helical" evidence="7">
    <location>
        <begin position="12"/>
        <end position="34"/>
    </location>
</feature>
<dbReference type="PANTHER" id="PTHR23513">
    <property type="entry name" value="INTEGRAL MEMBRANE EFFLUX PROTEIN-RELATED"/>
    <property type="match status" value="1"/>
</dbReference>
<keyword evidence="10" id="KW-1185">Reference proteome</keyword>
<dbReference type="InterPro" id="IPR011701">
    <property type="entry name" value="MFS"/>
</dbReference>
<feature type="transmembrane region" description="Helical" evidence="7">
    <location>
        <begin position="46"/>
        <end position="66"/>
    </location>
</feature>
<feature type="transmembrane region" description="Helical" evidence="7">
    <location>
        <begin position="290"/>
        <end position="308"/>
    </location>
</feature>
<comment type="caution">
    <text evidence="9">The sequence shown here is derived from an EMBL/GenBank/DDBJ whole genome shotgun (WGS) entry which is preliminary data.</text>
</comment>
<protein>
    <submittedName>
        <fullName evidence="9">MFS transporter</fullName>
    </submittedName>
</protein>
<evidence type="ECO:0000256" key="1">
    <source>
        <dbReference type="ARBA" id="ARBA00004651"/>
    </source>
</evidence>
<evidence type="ECO:0000313" key="10">
    <source>
        <dbReference type="Proteomes" id="UP000637359"/>
    </source>
</evidence>
<dbReference type="GO" id="GO:0005886">
    <property type="term" value="C:plasma membrane"/>
    <property type="evidence" value="ECO:0007669"/>
    <property type="project" value="UniProtKB-SubCell"/>
</dbReference>
<keyword evidence="5 7" id="KW-1133">Transmembrane helix</keyword>
<evidence type="ECO:0000256" key="3">
    <source>
        <dbReference type="ARBA" id="ARBA00022475"/>
    </source>
</evidence>
<keyword evidence="6 7" id="KW-0472">Membrane</keyword>
<dbReference type="CDD" id="cd06173">
    <property type="entry name" value="MFS_MefA_like"/>
    <property type="match status" value="1"/>
</dbReference>
<gene>
    <name evidence="9" type="ORF">H8S33_07900</name>
</gene>
<dbReference type="RefSeq" id="WP_186869452.1">
    <property type="nucleotide sequence ID" value="NZ_JACOOL010000005.1"/>
</dbReference>
<accession>A0A923L596</accession>
<dbReference type="PRINTS" id="PR01988">
    <property type="entry name" value="EXPORTERBACE"/>
</dbReference>
<organism evidence="9 10">
    <name type="scientific">Ornithinibacillus hominis</name>
    <dbReference type="NCBI Taxonomy" id="2763055"/>
    <lineage>
        <taxon>Bacteria</taxon>
        <taxon>Bacillati</taxon>
        <taxon>Bacillota</taxon>
        <taxon>Bacilli</taxon>
        <taxon>Bacillales</taxon>
        <taxon>Bacillaceae</taxon>
        <taxon>Ornithinibacillus</taxon>
    </lineage>
</organism>
<evidence type="ECO:0000256" key="2">
    <source>
        <dbReference type="ARBA" id="ARBA00022448"/>
    </source>
</evidence>
<keyword evidence="2" id="KW-0813">Transport</keyword>
<dbReference type="Proteomes" id="UP000637359">
    <property type="component" value="Unassembled WGS sequence"/>
</dbReference>
<dbReference type="InterPro" id="IPR022324">
    <property type="entry name" value="Bacilysin_exporter_BacE_put"/>
</dbReference>
<dbReference type="PROSITE" id="PS50850">
    <property type="entry name" value="MFS"/>
    <property type="match status" value="1"/>
</dbReference>
<evidence type="ECO:0000256" key="4">
    <source>
        <dbReference type="ARBA" id="ARBA00022692"/>
    </source>
</evidence>
<evidence type="ECO:0000256" key="7">
    <source>
        <dbReference type="SAM" id="Phobius"/>
    </source>
</evidence>
<feature type="transmembrane region" description="Helical" evidence="7">
    <location>
        <begin position="377"/>
        <end position="401"/>
    </location>
</feature>
<sequence length="412" mass="45830">MERRKIVDYWKYPAILLFGIGISSIGSWIYFIALNVIVFNMTGSPLAVAALYIINPLATLFTNLWGGSVVDRVNKKHFMIWLDLIQGVLITCLAFSTNTLWVIYLFVFLINMVSSLYDPTSISYITRLIPREQRQRFNSLRSLLDSGAFILGPAITGMLFILGTPLYAIFINGLSFFFSALVTLWMPNVEKNKPLDHVSNQKLSLHVIKKDFIVVIRFSRRYLYVMIVYFLFTAFVVLQTAVDSLEVAFAREVISLSEGAYGFLVSTAGAGILIGALCNAVFAKKLSIRFIIGLGSVVVSVGYLIFAFSSNFTMASVGFFVLAFSLAFANTGFYTFYQNNIPVEIIGRISSIYGFLEALLVIVLTSIFAVGAQVLSIKLVVISGAISMFILTVILFIICLAPSKRKHYEVTS</sequence>
<reference evidence="9" key="1">
    <citation type="submission" date="2020-08" db="EMBL/GenBank/DDBJ databases">
        <title>Genome public.</title>
        <authorList>
            <person name="Liu C."/>
            <person name="Sun Q."/>
        </authorList>
    </citation>
    <scope>NUCLEOTIDE SEQUENCE</scope>
    <source>
        <strain evidence="9">BX22</strain>
    </source>
</reference>
<dbReference type="AlphaFoldDB" id="A0A923L596"/>
<dbReference type="InterPro" id="IPR036259">
    <property type="entry name" value="MFS_trans_sf"/>
</dbReference>
<name>A0A923L596_9BACI</name>
<keyword evidence="3" id="KW-1003">Cell membrane</keyword>
<evidence type="ECO:0000256" key="6">
    <source>
        <dbReference type="ARBA" id="ARBA00023136"/>
    </source>
</evidence>
<feature type="transmembrane region" description="Helical" evidence="7">
    <location>
        <begin position="314"/>
        <end position="337"/>
    </location>
</feature>
<evidence type="ECO:0000259" key="8">
    <source>
        <dbReference type="PROSITE" id="PS50850"/>
    </source>
</evidence>
<dbReference type="PANTHER" id="PTHR23513:SF6">
    <property type="entry name" value="MAJOR FACILITATOR SUPERFAMILY ASSOCIATED DOMAIN-CONTAINING PROTEIN"/>
    <property type="match status" value="1"/>
</dbReference>
<dbReference type="InterPro" id="IPR020846">
    <property type="entry name" value="MFS_dom"/>
</dbReference>
<feature type="transmembrane region" description="Helical" evidence="7">
    <location>
        <begin position="261"/>
        <end position="283"/>
    </location>
</feature>
<feature type="transmembrane region" description="Helical" evidence="7">
    <location>
        <begin position="143"/>
        <end position="161"/>
    </location>
</feature>
<dbReference type="Pfam" id="PF07690">
    <property type="entry name" value="MFS_1"/>
    <property type="match status" value="1"/>
</dbReference>